<keyword evidence="11 14" id="KW-0411">Iron-sulfur</keyword>
<keyword evidence="1 14" id="KW-0004">4Fe-4S</keyword>
<name>A0A833M8N3_9FIRM</name>
<dbReference type="AlphaFoldDB" id="A0A833M8N3"/>
<keyword evidence="8 14" id="KW-0269">Exonuclease</keyword>
<keyword evidence="3 14" id="KW-0479">Metal-binding</keyword>
<comment type="similarity">
    <text evidence="14">Belongs to the helicase family. AddB/RexB type 1 subfamily.</text>
</comment>
<evidence type="ECO:0000256" key="12">
    <source>
        <dbReference type="ARBA" id="ARBA00023125"/>
    </source>
</evidence>
<dbReference type="InterPro" id="IPR011604">
    <property type="entry name" value="PDDEXK-like_dom_sf"/>
</dbReference>
<dbReference type="OrthoDB" id="9758506at2"/>
<dbReference type="Gene3D" id="3.40.50.300">
    <property type="entry name" value="P-loop containing nucleotide triphosphate hydrolases"/>
    <property type="match status" value="3"/>
</dbReference>
<dbReference type="GO" id="GO:0005524">
    <property type="term" value="F:ATP binding"/>
    <property type="evidence" value="ECO:0007669"/>
    <property type="project" value="UniProtKB-UniRule"/>
</dbReference>
<feature type="binding site" evidence="14">
    <location>
        <position position="1087"/>
    </location>
    <ligand>
        <name>[4Fe-4S] cluster</name>
        <dbReference type="ChEBI" id="CHEBI:49883"/>
    </ligand>
</feature>
<dbReference type="Proteomes" id="UP000465601">
    <property type="component" value="Unassembled WGS sequence"/>
</dbReference>
<evidence type="ECO:0000256" key="9">
    <source>
        <dbReference type="ARBA" id="ARBA00022840"/>
    </source>
</evidence>
<dbReference type="Gene3D" id="6.10.140.1030">
    <property type="match status" value="1"/>
</dbReference>
<dbReference type="InterPro" id="IPR049035">
    <property type="entry name" value="ADDB_N"/>
</dbReference>
<comment type="cofactor">
    <cofactor evidence="14">
        <name>[4Fe-4S] cluster</name>
        <dbReference type="ChEBI" id="CHEBI:49883"/>
    </cofactor>
    <text evidence="14">Binds 1 [4Fe-4S] cluster.</text>
</comment>
<evidence type="ECO:0000256" key="11">
    <source>
        <dbReference type="ARBA" id="ARBA00023014"/>
    </source>
</evidence>
<dbReference type="NCBIfam" id="TIGR02773">
    <property type="entry name" value="addB_Gpos"/>
    <property type="match status" value="1"/>
</dbReference>
<reference evidence="16 17" key="1">
    <citation type="submission" date="2019-10" db="EMBL/GenBank/DDBJ databases">
        <title>Alkaliphilus serpentinus sp. nov. and Alkaliphilus pronyensis sp. nov., two novel anaerobic alkaliphilic species isolated from the serpentinized-hosted hydrothermal field of the Prony Bay (New Caledonia).</title>
        <authorList>
            <person name="Postec A."/>
        </authorList>
    </citation>
    <scope>NUCLEOTIDE SEQUENCE [LARGE SCALE GENOMIC DNA]</scope>
    <source>
        <strain evidence="16 17">LacT</strain>
    </source>
</reference>
<protein>
    <recommendedName>
        <fullName evidence="14">ATP-dependent helicase/deoxyribonuclease subunit B</fullName>
        <ecNumber evidence="14">3.1.-.-</ecNumber>
    </recommendedName>
    <alternativeName>
        <fullName evidence="14">ATP-dependent helicase/nuclease subunit AddB</fullName>
    </alternativeName>
</protein>
<evidence type="ECO:0000313" key="17">
    <source>
        <dbReference type="Proteomes" id="UP000465601"/>
    </source>
</evidence>
<dbReference type="GO" id="GO:0008409">
    <property type="term" value="F:5'-3' exonuclease activity"/>
    <property type="evidence" value="ECO:0007669"/>
    <property type="project" value="UniProtKB-UniRule"/>
</dbReference>
<proteinExistence type="inferred from homology"/>
<dbReference type="InterPro" id="IPR027417">
    <property type="entry name" value="P-loop_NTPase"/>
</dbReference>
<feature type="binding site" evidence="14">
    <location>
        <position position="1096"/>
    </location>
    <ligand>
        <name>[4Fe-4S] cluster</name>
        <dbReference type="ChEBI" id="CHEBI:49883"/>
    </ligand>
</feature>
<evidence type="ECO:0000256" key="2">
    <source>
        <dbReference type="ARBA" id="ARBA00022722"/>
    </source>
</evidence>
<feature type="domain" description="UvrD-like helicase C-terminal" evidence="15">
    <location>
        <begin position="263"/>
        <end position="569"/>
    </location>
</feature>
<evidence type="ECO:0000313" key="16">
    <source>
        <dbReference type="EMBL" id="KAB3533441.1"/>
    </source>
</evidence>
<evidence type="ECO:0000256" key="7">
    <source>
        <dbReference type="ARBA" id="ARBA00022806"/>
    </source>
</evidence>
<sequence length="1135" mass="132418">MGIQFIIGRSGVGKSHHMYTEIKKKIEENHKKLYLIVPEQFTLQAERDLITKGNLEGIMGIEVLSFTRLAYRVLNETGGLTRIHINEIGKNMILRKLILQMEKDLSIYKKTARQPGFVEKLNRVITEMKQQDIQASHLKQQLEAMKEEGILKLKLSDITVIYEAFNAYLENKYIDTEDHINLLIANLDNTNLFDDAIIWVDGFYQFTPQTIRILEKLMKKSQQLNILLTMDPKDEERDGDLFQLTKQTFNKIRAVANGLKLPQEIVKLSLEGNQYVRSLKTPELIHLEEELYAYPFNQYREDIDFIKGFAASNRFAEVENVAAEIIRLVRDKGYRWRDIAVVGGSIGDYQMVLKSAFQEYQIPYFLDEKRNIDDHPIIQLILSVLDICIGGYRHHDVFRYLRTGFSDLPRDQWEELENYCLQYGIKGKKWTKEFQYEGDYDLVEIENSRKLCMKPIINLVETLGSKGKISELSKGLYYFLKDLKIEDKLNSWIETLKEKGLFDYVNENTQIWNTLMEILDQLNEILGEEEITIKEYRDILESGFSSTEIGVIPSTIDEVLIGNIQRSRSHDIKALFLIGVNDGIIPSIGEDEGLLNHQERSLLMEVGFEFGHQPDSHLYEEKFNIYASLTKASQYLWISYALADQEGRALRPSILMDTFKKLYPRLKVHSDVVNSLSQQLQLIASPQSTFKYLIENLRLLIDRKGFEDIWWDVYQWYFENPLWQDKRQRAVEALFHDNQVDYINGEKAKELYTNLLYTSVSRLERYAGCPFSHFVAYGLKPTDRRVYEINSPDMGIIFHQTMETFEKEIINRGHLWHEIDQDCCHQLVDEIIDDMAENFQNGILYSSHRYQYLIKRLKRISRRALWTLTCHLKKGGFIPFGHEITFGKGGILPPMVMKLPSGEEIHLEGRIDRVDFYEDENGSHVKIIDYKSGNKDFQLTEVYYGLQLQLMVYLDVLLSMSNFLKRDKIHPAGVFYFKIDDPLIRTTERGVESIERAINKELKMKGMVIKDINIIKEIDREINKSSDVIPVGLNKGDEISKNSSVLSHEDFKKVLTHVRQVIEDIAGEIMKGRVAIEPCKRGKIPFCNYCQYSSICQFDKTLENNQYRVLKDLKDEEIIDRISKRREGEDNDKMD</sequence>
<evidence type="ECO:0000256" key="6">
    <source>
        <dbReference type="ARBA" id="ARBA00022801"/>
    </source>
</evidence>
<dbReference type="Pfam" id="PF12705">
    <property type="entry name" value="PDDEXK_1"/>
    <property type="match status" value="1"/>
</dbReference>
<dbReference type="GO" id="GO:0004386">
    <property type="term" value="F:helicase activity"/>
    <property type="evidence" value="ECO:0007669"/>
    <property type="project" value="UniProtKB-KW"/>
</dbReference>
<dbReference type="SUPFAM" id="SSF52540">
    <property type="entry name" value="P-loop containing nucleoside triphosphate hydrolases"/>
    <property type="match status" value="1"/>
</dbReference>
<keyword evidence="10 14" id="KW-0408">Iron</keyword>
<evidence type="ECO:0000256" key="5">
    <source>
        <dbReference type="ARBA" id="ARBA00022763"/>
    </source>
</evidence>
<keyword evidence="13 14" id="KW-0234">DNA repair</keyword>
<evidence type="ECO:0000256" key="8">
    <source>
        <dbReference type="ARBA" id="ARBA00022839"/>
    </source>
</evidence>
<keyword evidence="5 14" id="KW-0227">DNA damage</keyword>
<comment type="cofactor">
    <cofactor evidence="14">
        <name>Mg(2+)</name>
        <dbReference type="ChEBI" id="CHEBI:18420"/>
    </cofactor>
</comment>
<gene>
    <name evidence="14 16" type="primary">addB</name>
    <name evidence="16" type="ORF">F8153_00565</name>
</gene>
<dbReference type="Pfam" id="PF21445">
    <property type="entry name" value="ADDB_N"/>
    <property type="match status" value="1"/>
</dbReference>
<evidence type="ECO:0000256" key="1">
    <source>
        <dbReference type="ARBA" id="ARBA00022485"/>
    </source>
</evidence>
<dbReference type="PROSITE" id="PS51217">
    <property type="entry name" value="UVRD_HELICASE_CTER"/>
    <property type="match status" value="1"/>
</dbReference>
<keyword evidence="7 14" id="KW-0347">Helicase</keyword>
<keyword evidence="2 14" id="KW-0540">Nuclease</keyword>
<dbReference type="HAMAP" id="MF_01452">
    <property type="entry name" value="AddB_type1"/>
    <property type="match status" value="1"/>
</dbReference>
<accession>A0A833M8N3</accession>
<dbReference type="InterPro" id="IPR014140">
    <property type="entry name" value="DNA_helicase_suAddB"/>
</dbReference>
<dbReference type="GO" id="GO:0000724">
    <property type="term" value="P:double-strand break repair via homologous recombination"/>
    <property type="evidence" value="ECO:0007669"/>
    <property type="project" value="UniProtKB-UniRule"/>
</dbReference>
<dbReference type="GO" id="GO:0003690">
    <property type="term" value="F:double-stranded DNA binding"/>
    <property type="evidence" value="ECO:0007669"/>
    <property type="project" value="UniProtKB-UniRule"/>
</dbReference>
<evidence type="ECO:0000256" key="13">
    <source>
        <dbReference type="ARBA" id="ARBA00023204"/>
    </source>
</evidence>
<dbReference type="GO" id="GO:0051539">
    <property type="term" value="F:4 iron, 4 sulfur cluster binding"/>
    <property type="evidence" value="ECO:0007669"/>
    <property type="project" value="UniProtKB-KW"/>
</dbReference>
<dbReference type="InterPro" id="IPR014017">
    <property type="entry name" value="DNA_helicase_UvrD-like_C"/>
</dbReference>
<dbReference type="GO" id="GO:0046872">
    <property type="term" value="F:metal ion binding"/>
    <property type="evidence" value="ECO:0007669"/>
    <property type="project" value="UniProtKB-KW"/>
</dbReference>
<organism evidence="16 17">
    <name type="scientific">Alkaliphilus serpentinus</name>
    <dbReference type="NCBI Taxonomy" id="1482731"/>
    <lineage>
        <taxon>Bacteria</taxon>
        <taxon>Bacillati</taxon>
        <taxon>Bacillota</taxon>
        <taxon>Clostridia</taxon>
        <taxon>Peptostreptococcales</taxon>
        <taxon>Natronincolaceae</taxon>
        <taxon>Alkaliphilus</taxon>
    </lineage>
</organism>
<keyword evidence="6 14" id="KW-0378">Hydrolase</keyword>
<keyword evidence="12 14" id="KW-0238">DNA-binding</keyword>
<dbReference type="InterPro" id="IPR038726">
    <property type="entry name" value="PDDEXK_AddAB-type"/>
</dbReference>
<evidence type="ECO:0000259" key="15">
    <source>
        <dbReference type="PROSITE" id="PS51217"/>
    </source>
</evidence>
<evidence type="ECO:0000256" key="14">
    <source>
        <dbReference type="HAMAP-Rule" id="MF_01452"/>
    </source>
</evidence>
<comment type="miscellaneous">
    <text evidence="14">Despite having conserved helicase domains, this subunit does not have helicase activity.</text>
</comment>
<dbReference type="RefSeq" id="WP_151864400.1">
    <property type="nucleotide sequence ID" value="NZ_WBZB01000003.1"/>
</dbReference>
<feature type="binding site" evidence="14">
    <location>
        <position position="769"/>
    </location>
    <ligand>
        <name>[4Fe-4S] cluster</name>
        <dbReference type="ChEBI" id="CHEBI:49883"/>
    </ligand>
</feature>
<dbReference type="PANTHER" id="PTHR30591:SF1">
    <property type="entry name" value="RECBCD ENZYME SUBUNIT RECC"/>
    <property type="match status" value="1"/>
</dbReference>
<dbReference type="Gene3D" id="3.90.320.10">
    <property type="match status" value="1"/>
</dbReference>
<dbReference type="Pfam" id="PF13361">
    <property type="entry name" value="UvrD_C"/>
    <property type="match status" value="1"/>
</dbReference>
<keyword evidence="17" id="KW-1185">Reference proteome</keyword>
<comment type="function">
    <text evidence="14">The heterodimer acts as both an ATP-dependent DNA helicase and an ATP-dependent, dual-direction single-stranded exonuclease. Recognizes the chi site generating a DNA molecule suitable for the initiation of homologous recombination. The AddB subunit has 5' -&gt; 3' nuclease activity but not helicase activity.</text>
</comment>
<keyword evidence="9 14" id="KW-0067">ATP-binding</keyword>
<dbReference type="PANTHER" id="PTHR30591">
    <property type="entry name" value="RECBCD ENZYME SUBUNIT RECC"/>
    <property type="match status" value="1"/>
</dbReference>
<dbReference type="EMBL" id="WBZB01000003">
    <property type="protein sequence ID" value="KAB3533441.1"/>
    <property type="molecule type" value="Genomic_DNA"/>
</dbReference>
<comment type="subunit">
    <text evidence="14">Heterodimer of AddA and AddB.</text>
</comment>
<evidence type="ECO:0000256" key="3">
    <source>
        <dbReference type="ARBA" id="ARBA00022723"/>
    </source>
</evidence>
<evidence type="ECO:0000256" key="4">
    <source>
        <dbReference type="ARBA" id="ARBA00022741"/>
    </source>
</evidence>
<dbReference type="EC" id="3.1.-.-" evidence="14"/>
<evidence type="ECO:0000256" key="10">
    <source>
        <dbReference type="ARBA" id="ARBA00023004"/>
    </source>
</evidence>
<comment type="caution">
    <text evidence="16">The sequence shown here is derived from an EMBL/GenBank/DDBJ whole genome shotgun (WGS) entry which is preliminary data.</text>
</comment>
<keyword evidence="4 14" id="KW-0547">Nucleotide-binding</keyword>
<feature type="binding site" evidence="14">
    <location>
        <position position="1090"/>
    </location>
    <ligand>
        <name>[4Fe-4S] cluster</name>
        <dbReference type="ChEBI" id="CHEBI:49883"/>
    </ligand>
</feature>